<organism evidence="2">
    <name type="scientific">Musa acuminata subsp. malaccensis</name>
    <name type="common">Wild banana</name>
    <name type="synonym">Musa malaccensis</name>
    <dbReference type="NCBI Taxonomy" id="214687"/>
    <lineage>
        <taxon>Eukaryota</taxon>
        <taxon>Viridiplantae</taxon>
        <taxon>Streptophyta</taxon>
        <taxon>Embryophyta</taxon>
        <taxon>Tracheophyta</taxon>
        <taxon>Spermatophyta</taxon>
        <taxon>Magnoliopsida</taxon>
        <taxon>Liliopsida</taxon>
        <taxon>Zingiberales</taxon>
        <taxon>Musaceae</taxon>
        <taxon>Musa</taxon>
    </lineage>
</organism>
<reference evidence="2" key="1">
    <citation type="submission" date="2021-03" db="EMBL/GenBank/DDBJ databases">
        <authorList>
            <consortium name="Genoscope - CEA"/>
            <person name="William W."/>
        </authorList>
    </citation>
    <scope>NUCLEOTIDE SEQUENCE</scope>
    <source>
        <strain evidence="2">Doubled-haploid Pahang</strain>
    </source>
</reference>
<accession>A0A8D7APY0</accession>
<gene>
    <name evidence="2" type="ORF">GSMUA_320430.1</name>
</gene>
<evidence type="ECO:0000313" key="2">
    <source>
        <dbReference type="EMBL" id="CAG1853817.1"/>
    </source>
</evidence>
<dbReference type="EMBL" id="HG996476">
    <property type="protein sequence ID" value="CAG1853817.1"/>
    <property type="molecule type" value="Genomic_DNA"/>
</dbReference>
<name>A0A8D7APY0_MUSAM</name>
<feature type="non-terminal residue" evidence="2">
    <location>
        <position position="1"/>
    </location>
</feature>
<proteinExistence type="predicted"/>
<feature type="non-terminal residue" evidence="2">
    <location>
        <position position="187"/>
    </location>
</feature>
<keyword evidence="1" id="KW-1133">Transmembrane helix</keyword>
<feature type="transmembrane region" description="Helical" evidence="1">
    <location>
        <begin position="7"/>
        <end position="28"/>
    </location>
</feature>
<protein>
    <submittedName>
        <fullName evidence="2">(wild Malaysian banana) hypothetical protein</fullName>
    </submittedName>
</protein>
<sequence length="187" mass="21182">LEVPKRNAFVAAIIVVVIIIIMATTAVATNPEIIVLQRPHSANHSGVEQVRQRLLHRLSRHPQPRATLAWIHRFLTTSLSSFSLLRPLRAFVRVSHRRGPYLVLAQLVRRRYVRRLVREVERLAGAAQAVHGSVVGPRCHLGRRERTEPQPLPAVGVPRLRHPFPPLPPPNPLVLWRHPLAGTRLLH</sequence>
<keyword evidence="1" id="KW-0472">Membrane</keyword>
<dbReference type="AlphaFoldDB" id="A0A8D7APY0"/>
<evidence type="ECO:0000256" key="1">
    <source>
        <dbReference type="SAM" id="Phobius"/>
    </source>
</evidence>
<keyword evidence="1" id="KW-0812">Transmembrane</keyword>